<dbReference type="CDD" id="cd05466">
    <property type="entry name" value="PBP2_LTTR_substrate"/>
    <property type="match status" value="1"/>
</dbReference>
<dbReference type="FunFam" id="1.10.10.10:FF:000001">
    <property type="entry name" value="LysR family transcriptional regulator"/>
    <property type="match status" value="1"/>
</dbReference>
<keyword evidence="2" id="KW-0805">Transcription regulation</keyword>
<organism evidence="6 7">
    <name type="scientific">Inquilinus limosus</name>
    <dbReference type="NCBI Taxonomy" id="171674"/>
    <lineage>
        <taxon>Bacteria</taxon>
        <taxon>Pseudomonadati</taxon>
        <taxon>Pseudomonadota</taxon>
        <taxon>Alphaproteobacteria</taxon>
        <taxon>Rhodospirillales</taxon>
        <taxon>Rhodospirillaceae</taxon>
        <taxon>Inquilinus</taxon>
    </lineage>
</organism>
<sequence>MELTWLEDFVALAETGNFSRAARARHVTQPAFSRRIRSLEDWVGTPLFDRATHRVGLTEAGRQFRPAATETLRRLHQARDAAREAGSSEATALRFAATHSLSFAFFPDWLGSLAPSAAIGSVRLISDSMQGCEQVLANGQAHFLICHHHHAVPNRLDASLFKALPIGHDALQLAVAPDLAAQDPATLPYLAYSAESGLGRIVSGVHGRRMSQPPVFTSHLAAVLHSMVRNGRGAAWLPRSICGDDLAAGRLAAIGPATPPIAIEIRLFRPRARQSAQAEAFWLLARAWAAGRGFDTETDEPGRQPMR</sequence>
<gene>
    <name evidence="6" type="ORF">BWR60_01605</name>
</gene>
<dbReference type="EMBL" id="NHON01000002">
    <property type="protein sequence ID" value="OWJ68817.1"/>
    <property type="molecule type" value="Genomic_DNA"/>
</dbReference>
<dbReference type="InterPro" id="IPR000847">
    <property type="entry name" value="LysR_HTH_N"/>
</dbReference>
<dbReference type="InterPro" id="IPR005119">
    <property type="entry name" value="LysR_subst-bd"/>
</dbReference>
<keyword evidence="7" id="KW-1185">Reference proteome</keyword>
<dbReference type="Gene3D" id="1.10.10.10">
    <property type="entry name" value="Winged helix-like DNA-binding domain superfamily/Winged helix DNA-binding domain"/>
    <property type="match status" value="1"/>
</dbReference>
<comment type="similarity">
    <text evidence="1">Belongs to the LysR transcriptional regulatory family.</text>
</comment>
<dbReference type="PRINTS" id="PR00039">
    <property type="entry name" value="HTHLYSR"/>
</dbReference>
<dbReference type="InterPro" id="IPR036390">
    <property type="entry name" value="WH_DNA-bd_sf"/>
</dbReference>
<dbReference type="AlphaFoldDB" id="A0A211ZUT2"/>
<dbReference type="GO" id="GO:0003700">
    <property type="term" value="F:DNA-binding transcription factor activity"/>
    <property type="evidence" value="ECO:0007669"/>
    <property type="project" value="InterPro"/>
</dbReference>
<feature type="domain" description="HTH lysR-type" evidence="5">
    <location>
        <begin position="1"/>
        <end position="58"/>
    </location>
</feature>
<dbReference type="InterPro" id="IPR036388">
    <property type="entry name" value="WH-like_DNA-bd_sf"/>
</dbReference>
<dbReference type="SUPFAM" id="SSF46785">
    <property type="entry name" value="Winged helix' DNA-binding domain"/>
    <property type="match status" value="1"/>
</dbReference>
<dbReference type="Pfam" id="PF00126">
    <property type="entry name" value="HTH_1"/>
    <property type="match status" value="1"/>
</dbReference>
<dbReference type="Gene3D" id="3.40.190.10">
    <property type="entry name" value="Periplasmic binding protein-like II"/>
    <property type="match status" value="2"/>
</dbReference>
<dbReference type="PANTHER" id="PTHR30126:SF2">
    <property type="entry name" value="HTH-TYPE TRANSCRIPTIONAL REGULATOR YJIE"/>
    <property type="match status" value="1"/>
</dbReference>
<protein>
    <submittedName>
        <fullName evidence="6">LysR family transcriptional regulator</fullName>
    </submittedName>
</protein>
<evidence type="ECO:0000256" key="3">
    <source>
        <dbReference type="ARBA" id="ARBA00023125"/>
    </source>
</evidence>
<dbReference type="OrthoDB" id="528082at2"/>
<proteinExistence type="inferred from homology"/>
<evidence type="ECO:0000256" key="2">
    <source>
        <dbReference type="ARBA" id="ARBA00023015"/>
    </source>
</evidence>
<dbReference type="SUPFAM" id="SSF53850">
    <property type="entry name" value="Periplasmic binding protein-like II"/>
    <property type="match status" value="1"/>
</dbReference>
<dbReference type="PROSITE" id="PS50931">
    <property type="entry name" value="HTH_LYSR"/>
    <property type="match status" value="1"/>
</dbReference>
<dbReference type="RefSeq" id="WP_088149262.1">
    <property type="nucleotide sequence ID" value="NZ_NHON01000002.1"/>
</dbReference>
<evidence type="ECO:0000256" key="1">
    <source>
        <dbReference type="ARBA" id="ARBA00009437"/>
    </source>
</evidence>
<name>A0A211ZUT2_9PROT</name>
<keyword evidence="3" id="KW-0238">DNA-binding</keyword>
<dbReference type="Pfam" id="PF03466">
    <property type="entry name" value="LysR_substrate"/>
    <property type="match status" value="1"/>
</dbReference>
<evidence type="ECO:0000256" key="4">
    <source>
        <dbReference type="ARBA" id="ARBA00023163"/>
    </source>
</evidence>
<evidence type="ECO:0000313" key="7">
    <source>
        <dbReference type="Proteomes" id="UP000196655"/>
    </source>
</evidence>
<evidence type="ECO:0000313" key="6">
    <source>
        <dbReference type="EMBL" id="OWJ68817.1"/>
    </source>
</evidence>
<reference evidence="7" key="1">
    <citation type="submission" date="2017-05" db="EMBL/GenBank/DDBJ databases">
        <authorList>
            <person name="Macchi M."/>
            <person name="Festa S."/>
            <person name="Coppotelli B.M."/>
            <person name="Morelli I.S."/>
        </authorList>
    </citation>
    <scope>NUCLEOTIDE SEQUENCE [LARGE SCALE GENOMIC DNA]</scope>
    <source>
        <strain evidence="7">I</strain>
    </source>
</reference>
<dbReference type="PANTHER" id="PTHR30126">
    <property type="entry name" value="HTH-TYPE TRANSCRIPTIONAL REGULATOR"/>
    <property type="match status" value="1"/>
</dbReference>
<keyword evidence="4" id="KW-0804">Transcription</keyword>
<evidence type="ECO:0000259" key="5">
    <source>
        <dbReference type="PROSITE" id="PS50931"/>
    </source>
</evidence>
<dbReference type="GO" id="GO:0000976">
    <property type="term" value="F:transcription cis-regulatory region binding"/>
    <property type="evidence" value="ECO:0007669"/>
    <property type="project" value="TreeGrafter"/>
</dbReference>
<accession>A0A211ZUT2</accession>
<comment type="caution">
    <text evidence="6">The sequence shown here is derived from an EMBL/GenBank/DDBJ whole genome shotgun (WGS) entry which is preliminary data.</text>
</comment>
<dbReference type="Proteomes" id="UP000196655">
    <property type="component" value="Unassembled WGS sequence"/>
</dbReference>